<evidence type="ECO:0000313" key="3">
    <source>
        <dbReference type="Proteomes" id="UP000186104"/>
    </source>
</evidence>
<dbReference type="STRING" id="499555.BJL86_2863"/>
<dbReference type="KEGG" id="dtm:BJL86_2863"/>
<name>A0A173LNZ2_9ACTN</name>
<evidence type="ECO:0000256" key="1">
    <source>
        <dbReference type="SAM" id="MobiDB-lite"/>
    </source>
</evidence>
<accession>A0A173LNZ2</accession>
<reference evidence="2 3" key="1">
    <citation type="submission" date="2016-06" db="EMBL/GenBank/DDBJ databases">
        <title>Complete genome sequence of a saline-alkali tolerant type strain Dietzia timorensis ID05-A0528T.</title>
        <authorList>
            <person name="Wu X."/>
        </authorList>
    </citation>
    <scope>NUCLEOTIDE SEQUENCE [LARGE SCALE GENOMIC DNA]</scope>
    <source>
        <strain evidence="2 3">ID05-A0528</strain>
    </source>
</reference>
<keyword evidence="3" id="KW-1185">Reference proteome</keyword>
<gene>
    <name evidence="2" type="ORF">BJL86_2863</name>
</gene>
<dbReference type="Proteomes" id="UP000186104">
    <property type="component" value="Chromosome"/>
</dbReference>
<dbReference type="RefSeq" id="WP_075845050.1">
    <property type="nucleotide sequence ID" value="NZ_CP015961.1"/>
</dbReference>
<organism evidence="2 3">
    <name type="scientific">Dietzia timorensis</name>
    <dbReference type="NCBI Taxonomy" id="499555"/>
    <lineage>
        <taxon>Bacteria</taxon>
        <taxon>Bacillati</taxon>
        <taxon>Actinomycetota</taxon>
        <taxon>Actinomycetes</taxon>
        <taxon>Mycobacteriales</taxon>
        <taxon>Dietziaceae</taxon>
        <taxon>Dietzia</taxon>
    </lineage>
</organism>
<feature type="region of interest" description="Disordered" evidence="1">
    <location>
        <begin position="133"/>
        <end position="158"/>
    </location>
</feature>
<evidence type="ECO:0000313" key="2">
    <source>
        <dbReference type="EMBL" id="ANI93623.1"/>
    </source>
</evidence>
<protein>
    <submittedName>
        <fullName evidence="2">Uncharacterized protein</fullName>
    </submittedName>
</protein>
<proteinExistence type="predicted"/>
<dbReference type="EMBL" id="CP015961">
    <property type="protein sequence ID" value="ANI93623.1"/>
    <property type="molecule type" value="Genomic_DNA"/>
</dbReference>
<feature type="region of interest" description="Disordered" evidence="1">
    <location>
        <begin position="51"/>
        <end position="70"/>
    </location>
</feature>
<feature type="region of interest" description="Disordered" evidence="1">
    <location>
        <begin position="1"/>
        <end position="23"/>
    </location>
</feature>
<sequence>MDPARLTDDAAGAEASAAQPCRPEDVALDPERLVVLAGRLQNLALEADAEQPGPRLIGPPTPAALAAAESPGSRSAATLAMERLARVCADFASGAALRERGMSLDRELAWLRREAADIGGLAARSVRSLVGADEDGASGVGSAGAGAGGSGAGERPAA</sequence>
<dbReference type="AlphaFoldDB" id="A0A173LNZ2"/>
<feature type="compositionally biased region" description="Gly residues" evidence="1">
    <location>
        <begin position="138"/>
        <end position="152"/>
    </location>
</feature>